<keyword evidence="4 6" id="KW-0862">Zinc</keyword>
<feature type="active site" description="Proton acceptor" evidence="7 10">
    <location>
        <position position="146"/>
    </location>
</feature>
<dbReference type="GO" id="GO:0070403">
    <property type="term" value="F:NAD+ binding"/>
    <property type="evidence" value="ECO:0007669"/>
    <property type="project" value="UniProtKB-UniRule"/>
</dbReference>
<dbReference type="AlphaFoldDB" id="A0A6A7BVV4"/>
<keyword evidence="14" id="KW-1185">Reference proteome</keyword>
<evidence type="ECO:0000256" key="1">
    <source>
        <dbReference type="ARBA" id="ARBA00006924"/>
    </source>
</evidence>
<dbReference type="InterPro" id="IPR026591">
    <property type="entry name" value="Sirtuin_cat_small_dom_sf"/>
</dbReference>
<dbReference type="InterPro" id="IPR017328">
    <property type="entry name" value="Sirtuin_class_I"/>
</dbReference>
<proteinExistence type="inferred from homology"/>
<dbReference type="PROSITE" id="PS50305">
    <property type="entry name" value="SIRTUIN"/>
    <property type="match status" value="1"/>
</dbReference>
<gene>
    <name evidence="13" type="ORF">K470DRAFT_282626</name>
</gene>
<dbReference type="EMBL" id="MU005992">
    <property type="protein sequence ID" value="KAF2859486.1"/>
    <property type="molecule type" value="Genomic_DNA"/>
</dbReference>
<dbReference type="CDD" id="cd01408">
    <property type="entry name" value="SIRT1"/>
    <property type="match status" value="1"/>
</dbReference>
<dbReference type="InterPro" id="IPR026590">
    <property type="entry name" value="Ssirtuin_cat_dom"/>
</dbReference>
<name>A0A6A7BVV4_9PEZI</name>
<comment type="catalytic activity">
    <reaction evidence="6">
        <text>N(6)-acetyl-L-lysyl-[protein] + NAD(+) + H2O = 2''-O-acetyl-ADP-D-ribose + nicotinamide + L-lysyl-[protein]</text>
        <dbReference type="Rhea" id="RHEA:43636"/>
        <dbReference type="Rhea" id="RHEA-COMP:9752"/>
        <dbReference type="Rhea" id="RHEA-COMP:10731"/>
        <dbReference type="ChEBI" id="CHEBI:15377"/>
        <dbReference type="ChEBI" id="CHEBI:17154"/>
        <dbReference type="ChEBI" id="CHEBI:29969"/>
        <dbReference type="ChEBI" id="CHEBI:57540"/>
        <dbReference type="ChEBI" id="CHEBI:61930"/>
        <dbReference type="ChEBI" id="CHEBI:83767"/>
        <dbReference type="EC" id="2.3.1.286"/>
    </reaction>
</comment>
<dbReference type="Pfam" id="PF02146">
    <property type="entry name" value="SIR2"/>
    <property type="match status" value="1"/>
</dbReference>
<dbReference type="PIRSF" id="PIRSF037938">
    <property type="entry name" value="SIR2_euk"/>
    <property type="match status" value="1"/>
</dbReference>
<accession>A0A6A7BVV4</accession>
<evidence type="ECO:0000256" key="11">
    <source>
        <dbReference type="SAM" id="Coils"/>
    </source>
</evidence>
<sequence>MGNLPSTPLDPSIPPLALTSRTLPSAAAYLKTCTRIVILAGAGMSTSAGIPDFRSPGTGLYANLASLNLPHPEAVFELEYFKVNPTAFYTLAWDLYPAKGRYKPTLAHAFLRLLDDKGVLLRVFTQNIDTLERVAGVEGSKIVEAHGSFATQRCVECKAPFGKEKMEGCIQRKCVPRCGECGGLVKPNIVFFGEQLPARFFEERTALDRADFCLVIGTSLSVQPFAMLHSLVREGVPRILINNERVGDFGQGRDDVLLIGECDDMVRELAKECGWLEELEALHTRITGVPEGEEKSADKKLEEEVEKLTEEVDQTLRLSKNLTQKGDQD</sequence>
<organism evidence="13 14">
    <name type="scientific">Piedraia hortae CBS 480.64</name>
    <dbReference type="NCBI Taxonomy" id="1314780"/>
    <lineage>
        <taxon>Eukaryota</taxon>
        <taxon>Fungi</taxon>
        <taxon>Dikarya</taxon>
        <taxon>Ascomycota</taxon>
        <taxon>Pezizomycotina</taxon>
        <taxon>Dothideomycetes</taxon>
        <taxon>Dothideomycetidae</taxon>
        <taxon>Capnodiales</taxon>
        <taxon>Piedraiaceae</taxon>
        <taxon>Piedraia</taxon>
    </lineage>
</organism>
<dbReference type="GO" id="GO:0017136">
    <property type="term" value="F:histone deacetylase activity, NAD-dependent"/>
    <property type="evidence" value="ECO:0007669"/>
    <property type="project" value="InterPro"/>
</dbReference>
<evidence type="ECO:0000259" key="12">
    <source>
        <dbReference type="PROSITE" id="PS50305"/>
    </source>
</evidence>
<dbReference type="SUPFAM" id="SSF52467">
    <property type="entry name" value="DHS-like NAD/FAD-binding domain"/>
    <property type="match status" value="1"/>
</dbReference>
<evidence type="ECO:0000256" key="9">
    <source>
        <dbReference type="PIRSR" id="PIRSR037938-3"/>
    </source>
</evidence>
<dbReference type="PANTHER" id="PTHR11085:SF6">
    <property type="entry name" value="NAD-DEPENDENT PROTEIN DEACETYLASE SIRTUIN-2"/>
    <property type="match status" value="1"/>
</dbReference>
<dbReference type="GO" id="GO:0005634">
    <property type="term" value="C:nucleus"/>
    <property type="evidence" value="ECO:0007669"/>
    <property type="project" value="TreeGrafter"/>
</dbReference>
<evidence type="ECO:0000256" key="4">
    <source>
        <dbReference type="ARBA" id="ARBA00022833"/>
    </source>
</evidence>
<dbReference type="InterPro" id="IPR029035">
    <property type="entry name" value="DHS-like_NAD/FAD-binding_dom"/>
</dbReference>
<feature type="binding site" evidence="8">
    <location>
        <begin position="42"/>
        <end position="46"/>
    </location>
    <ligand>
        <name>NAD(+)</name>
        <dbReference type="ChEBI" id="CHEBI:57540"/>
    </ligand>
</feature>
<evidence type="ECO:0000313" key="13">
    <source>
        <dbReference type="EMBL" id="KAF2859486.1"/>
    </source>
</evidence>
<feature type="binding site" evidence="8">
    <location>
        <begin position="218"/>
        <end position="219"/>
    </location>
    <ligand>
        <name>NAD(+)</name>
        <dbReference type="ChEBI" id="CHEBI:57540"/>
    </ligand>
</feature>
<evidence type="ECO:0000256" key="7">
    <source>
        <dbReference type="PIRSR" id="PIRSR037938-1"/>
    </source>
</evidence>
<keyword evidence="5 6" id="KW-0520">NAD</keyword>
<evidence type="ECO:0000256" key="10">
    <source>
        <dbReference type="PROSITE-ProRule" id="PRU00236"/>
    </source>
</evidence>
<keyword evidence="3 6" id="KW-0479">Metal-binding</keyword>
<evidence type="ECO:0000256" key="5">
    <source>
        <dbReference type="ARBA" id="ARBA00023027"/>
    </source>
</evidence>
<dbReference type="Proteomes" id="UP000799421">
    <property type="component" value="Unassembled WGS sequence"/>
</dbReference>
<feature type="binding site" evidence="9 10">
    <location>
        <position position="154"/>
    </location>
    <ligand>
        <name>Zn(2+)</name>
        <dbReference type="ChEBI" id="CHEBI:29105"/>
    </ligand>
</feature>
<feature type="binding site" evidence="9 10">
    <location>
        <position position="157"/>
    </location>
    <ligand>
        <name>Zn(2+)</name>
        <dbReference type="ChEBI" id="CHEBI:29105"/>
    </ligand>
</feature>
<dbReference type="GO" id="GO:0008270">
    <property type="term" value="F:zinc ion binding"/>
    <property type="evidence" value="ECO:0007669"/>
    <property type="project" value="UniProtKB-UniRule"/>
</dbReference>
<feature type="binding site" evidence="9 10">
    <location>
        <position position="181"/>
    </location>
    <ligand>
        <name>Zn(2+)</name>
        <dbReference type="ChEBI" id="CHEBI:29105"/>
    </ligand>
</feature>
<dbReference type="Gene3D" id="3.40.50.1220">
    <property type="entry name" value="TPP-binding domain"/>
    <property type="match status" value="1"/>
</dbReference>
<dbReference type="PANTHER" id="PTHR11085">
    <property type="entry name" value="NAD-DEPENDENT PROTEIN DEACYLASE SIRTUIN-5, MITOCHONDRIAL-RELATED"/>
    <property type="match status" value="1"/>
</dbReference>
<feature type="binding site" evidence="9 10">
    <location>
        <position position="178"/>
    </location>
    <ligand>
        <name>Zn(2+)</name>
        <dbReference type="ChEBI" id="CHEBI:29105"/>
    </ligand>
</feature>
<keyword evidence="2 6" id="KW-0808">Transferase</keyword>
<comment type="similarity">
    <text evidence="1 6">Belongs to the sirtuin family. Class I subfamily.</text>
</comment>
<evidence type="ECO:0000256" key="8">
    <source>
        <dbReference type="PIRSR" id="PIRSR037938-2"/>
    </source>
</evidence>
<protein>
    <recommendedName>
        <fullName evidence="6">NAD-dependent protein deacetylase</fullName>
        <ecNumber evidence="6">2.3.1.286</ecNumber>
    </recommendedName>
</protein>
<feature type="binding site" evidence="8">
    <location>
        <begin position="52"/>
        <end position="54"/>
    </location>
    <ligand>
        <name>NAD(+)</name>
        <dbReference type="ChEBI" id="CHEBI:57540"/>
    </ligand>
</feature>
<feature type="binding site" evidence="8">
    <location>
        <position position="262"/>
    </location>
    <ligand>
        <name>NAD(+)</name>
        <dbReference type="ChEBI" id="CHEBI:57540"/>
    </ligand>
</feature>
<dbReference type="InterPro" id="IPR050134">
    <property type="entry name" value="NAD-dep_sirtuin_deacylases"/>
</dbReference>
<feature type="coiled-coil region" evidence="11">
    <location>
        <begin position="291"/>
        <end position="325"/>
    </location>
</feature>
<feature type="domain" description="Deacetylase sirtuin-type" evidence="12">
    <location>
        <begin position="16"/>
        <end position="276"/>
    </location>
</feature>
<dbReference type="EC" id="2.3.1.286" evidence="6"/>
<comment type="cofactor">
    <cofactor evidence="9">
        <name>Zn(2+)</name>
        <dbReference type="ChEBI" id="CHEBI:29105"/>
    </cofactor>
    <text evidence="9">Binds 1 zinc ion per subunit.</text>
</comment>
<dbReference type="Gene3D" id="3.30.1600.10">
    <property type="entry name" value="SIR2/SIRT2 'Small Domain"/>
    <property type="match status" value="1"/>
</dbReference>
<dbReference type="InterPro" id="IPR003000">
    <property type="entry name" value="Sirtuin"/>
</dbReference>
<evidence type="ECO:0000256" key="6">
    <source>
        <dbReference type="PIRNR" id="PIRNR037938"/>
    </source>
</evidence>
<feature type="binding site" evidence="8">
    <location>
        <begin position="126"/>
        <end position="129"/>
    </location>
    <ligand>
        <name>NAD(+)</name>
        <dbReference type="ChEBI" id="CHEBI:57540"/>
    </ligand>
</feature>
<feature type="binding site" evidence="8">
    <location>
        <begin position="242"/>
        <end position="244"/>
    </location>
    <ligand>
        <name>NAD(+)</name>
        <dbReference type="ChEBI" id="CHEBI:57540"/>
    </ligand>
</feature>
<dbReference type="OrthoDB" id="420264at2759"/>
<reference evidence="13" key="1">
    <citation type="journal article" date="2020" name="Stud. Mycol.">
        <title>101 Dothideomycetes genomes: a test case for predicting lifestyles and emergence of pathogens.</title>
        <authorList>
            <person name="Haridas S."/>
            <person name="Albert R."/>
            <person name="Binder M."/>
            <person name="Bloem J."/>
            <person name="Labutti K."/>
            <person name="Salamov A."/>
            <person name="Andreopoulos B."/>
            <person name="Baker S."/>
            <person name="Barry K."/>
            <person name="Bills G."/>
            <person name="Bluhm B."/>
            <person name="Cannon C."/>
            <person name="Castanera R."/>
            <person name="Culley D."/>
            <person name="Daum C."/>
            <person name="Ezra D."/>
            <person name="Gonzalez J."/>
            <person name="Henrissat B."/>
            <person name="Kuo A."/>
            <person name="Liang C."/>
            <person name="Lipzen A."/>
            <person name="Lutzoni F."/>
            <person name="Magnuson J."/>
            <person name="Mondo S."/>
            <person name="Nolan M."/>
            <person name="Ohm R."/>
            <person name="Pangilinan J."/>
            <person name="Park H.-J."/>
            <person name="Ramirez L."/>
            <person name="Alfaro M."/>
            <person name="Sun H."/>
            <person name="Tritt A."/>
            <person name="Yoshinaga Y."/>
            <person name="Zwiers L.-H."/>
            <person name="Turgeon B."/>
            <person name="Goodwin S."/>
            <person name="Spatafora J."/>
            <person name="Crous P."/>
            <person name="Grigoriev I."/>
        </authorList>
    </citation>
    <scope>NUCLEOTIDE SEQUENCE</scope>
    <source>
        <strain evidence="13">CBS 480.64</strain>
    </source>
</reference>
<evidence type="ECO:0000256" key="3">
    <source>
        <dbReference type="ARBA" id="ARBA00022723"/>
    </source>
</evidence>
<evidence type="ECO:0000256" key="2">
    <source>
        <dbReference type="ARBA" id="ARBA00022679"/>
    </source>
</evidence>
<keyword evidence="11" id="KW-0175">Coiled coil</keyword>
<evidence type="ECO:0000313" key="14">
    <source>
        <dbReference type="Proteomes" id="UP000799421"/>
    </source>
</evidence>